<keyword evidence="1" id="KW-0328">Glycosyltransferase</keyword>
<protein>
    <submittedName>
        <fullName evidence="7">Cellobiose phosphorylase</fullName>
    </submittedName>
</protein>
<dbReference type="InterPro" id="IPR048773">
    <property type="entry name" value="SOGP_C"/>
</dbReference>
<dbReference type="OrthoDB" id="9769991at2"/>
<feature type="domain" description="SOGP N-terminal" evidence="6">
    <location>
        <begin position="1"/>
        <end position="207"/>
    </location>
</feature>
<dbReference type="Pfam" id="PF21250">
    <property type="entry name" value="SOGP_2nd"/>
    <property type="match status" value="1"/>
</dbReference>
<dbReference type="InterPro" id="IPR053831">
    <property type="entry name" value="SOGP_N"/>
</dbReference>
<gene>
    <name evidence="7" type="ORF">CBW46_000575</name>
</gene>
<accession>A0A2W1NDS0</accession>
<dbReference type="InterPro" id="IPR037018">
    <property type="entry name" value="GH65_N"/>
</dbReference>
<dbReference type="PANTHER" id="PTHR37469">
    <property type="entry name" value="CELLOBIONIC ACID PHOSPHORYLASE-RELATED"/>
    <property type="match status" value="1"/>
</dbReference>
<dbReference type="Pfam" id="PF17167">
    <property type="entry name" value="Glyco_hydro_94"/>
    <property type="match status" value="1"/>
</dbReference>
<dbReference type="InterPro" id="IPR008928">
    <property type="entry name" value="6-hairpin_glycosidase_sf"/>
</dbReference>
<sequence>MINQWVANPLDGSLNNLYLRLHEPSGIKAVPLLGVRSRSRVRYTDSQVTWEGAVEQLRYEVTLRVTRHDIWFWDVRVDGNDAEVDLVYGQDLGLADKGAVRTNEAYVSQYIDHAVFRNEHGCVVCSRQNMPQQGGFPYLQQGGLTPMSSYSTDGFQFFGLSYKETNEPEALSREALAGEVYQYEFAYTALQSERVKLNGSARFVFYGLFMPDHPSAVDSLEFETEILQAWKTMGTQAAEPGRSLEPVRLASDIAAPLAGGPMTPEEIERLFPNRRHEEWEGGMLLSFFTDTREHVVLKQKELLVERPHGHILMSGDNARLRENVMTTTSYMYGIFNSQVVVGNTNINKMLTNARNALNIMKTSGQRIYVEMDGGYRLLTMPSMFEIGFNYTRWTYKTADDVLVITNYTTVDTPEVHLHVRSQSGKAHRFLITNQVSMNMNEYDAPFQVRQEGEILTFYAGSNAESASVWPKLCYRMRVNGAGFQVGNETRMAANAEPGSASLVVLELEPAAEWSVTIQGLLQDEDLPFTQVAAADEIARYRAFYADVMNGFCLSRNDGALEEIDKVNTLAWWYTHNMLVHYSVPHGLEQYGGAAWGTRDVCQGPAEYFLATQKYGEVRDILSIVYSHQYEDDGNWPQWFMFDRYAKIQQGESHGDIIVWPLKVVSDYLAATGDFGILQEKLPYTVRGSFEFTEATAPLSEHIKKEIDYIKRHFLHDTHLSSYGDGDWDDTLQPANAQLKRYMISSWTVALTYQVFSQLSAVLAGADKALAAELNQLAAGIKADFNRYILATDVIPGFVFMQEPGKPELMLHPTDTKMGIQYRLLPMTRSMIGELLTEEQAAVHYQLIKDELYCPDGVRLMNRPASYAGGVSTHFKRAEQAANFGREIGLQYVHAHIRFVEAMAKLGKADEAWKGLEMINPVGIRGVVPNAELRQSNTYFSSSDGKFPTRYEAQQRFDELRSGTVPVKGGWRIYSSGPGIYMNQLISNVLGIRMAGGDLVIDPVLPQHLNGLQFGYRILGRSVSFTYHIDGGSVQRVVINGQERAGQKTANRYRPGGMRIHAQELNGILTDGCNEIDIYL</sequence>
<keyword evidence="8" id="KW-1185">Reference proteome</keyword>
<dbReference type="Gene3D" id="2.70.98.40">
    <property type="entry name" value="Glycoside hydrolase, family 65, N-terminal domain"/>
    <property type="match status" value="1"/>
</dbReference>
<organism evidence="7 8">
    <name type="scientific">Paenibacillus xerothermodurans</name>
    <dbReference type="NCBI Taxonomy" id="1977292"/>
    <lineage>
        <taxon>Bacteria</taxon>
        <taxon>Bacillati</taxon>
        <taxon>Bacillota</taxon>
        <taxon>Bacilli</taxon>
        <taxon>Bacillales</taxon>
        <taxon>Paenibacillaceae</taxon>
        <taxon>Paenibacillus</taxon>
    </lineage>
</organism>
<feature type="domain" description="Glycoside phosphorylase C-terminal" evidence="5">
    <location>
        <begin position="990"/>
        <end position="1078"/>
    </location>
</feature>
<dbReference type="Pfam" id="PF21270">
    <property type="entry name" value="SOGP_4th"/>
    <property type="match status" value="1"/>
</dbReference>
<dbReference type="PANTHER" id="PTHR37469:SF2">
    <property type="entry name" value="CELLOBIONIC ACID PHOSPHORYLASE"/>
    <property type="match status" value="1"/>
</dbReference>
<dbReference type="InterPro" id="IPR033432">
    <property type="entry name" value="GH94_catalytic"/>
</dbReference>
<dbReference type="InterPro" id="IPR048771">
    <property type="entry name" value="SOGP_2nd"/>
</dbReference>
<reference evidence="7" key="1">
    <citation type="submission" date="2018-06" db="EMBL/GenBank/DDBJ databases">
        <title>Paenibacillus xerothermodurans sp. nov. an extremely dry heat resistant spore forming bacterium isolated from the soil of Cape Canaveral, Florida.</title>
        <authorList>
            <person name="Seuylemezian A."/>
            <person name="Kaur N."/>
            <person name="Patil P."/>
            <person name="Patil P."/>
            <person name="Mayilraj S."/>
            <person name="Vaishampayan P."/>
        </authorList>
    </citation>
    <scope>NUCLEOTIDE SEQUENCE [LARGE SCALE GENOMIC DNA]</scope>
    <source>
        <strain evidence="7">ATCC 27380</strain>
    </source>
</reference>
<dbReference type="Proteomes" id="UP000214746">
    <property type="component" value="Unassembled WGS sequence"/>
</dbReference>
<dbReference type="GO" id="GO:0005975">
    <property type="term" value="P:carbohydrate metabolic process"/>
    <property type="evidence" value="ECO:0007669"/>
    <property type="project" value="InterPro"/>
</dbReference>
<evidence type="ECO:0000313" key="7">
    <source>
        <dbReference type="EMBL" id="PZE22859.1"/>
    </source>
</evidence>
<dbReference type="EMBL" id="NHRJ02000001">
    <property type="protein sequence ID" value="PZE22859.1"/>
    <property type="molecule type" value="Genomic_DNA"/>
</dbReference>
<dbReference type="InterPro" id="IPR012341">
    <property type="entry name" value="6hp_glycosidase-like_sf"/>
</dbReference>
<dbReference type="Gene3D" id="1.50.10.10">
    <property type="match status" value="1"/>
</dbReference>
<dbReference type="AlphaFoldDB" id="A0A2W1NDS0"/>
<name>A0A2W1NDS0_PAEXE</name>
<feature type="domain" description="Glycosyl hydrolase 94 catalytic" evidence="3">
    <location>
        <begin position="654"/>
        <end position="923"/>
    </location>
</feature>
<comment type="caution">
    <text evidence="7">The sequence shown here is derived from an EMBL/GenBank/DDBJ whole genome shotgun (WGS) entry which is preliminary data.</text>
</comment>
<evidence type="ECO:0000256" key="1">
    <source>
        <dbReference type="ARBA" id="ARBA00022676"/>
    </source>
</evidence>
<dbReference type="Pfam" id="PF21958">
    <property type="entry name" value="SOGP_N"/>
    <property type="match status" value="1"/>
</dbReference>
<evidence type="ECO:0000313" key="8">
    <source>
        <dbReference type="Proteomes" id="UP000214746"/>
    </source>
</evidence>
<dbReference type="SUPFAM" id="SSF48208">
    <property type="entry name" value="Six-hairpin glycosidases"/>
    <property type="match status" value="1"/>
</dbReference>
<evidence type="ECO:0000256" key="2">
    <source>
        <dbReference type="ARBA" id="ARBA00022679"/>
    </source>
</evidence>
<keyword evidence="2" id="KW-0808">Transferase</keyword>
<proteinExistence type="predicted"/>
<evidence type="ECO:0000259" key="4">
    <source>
        <dbReference type="Pfam" id="PF21250"/>
    </source>
</evidence>
<dbReference type="Gene3D" id="2.60.420.10">
    <property type="entry name" value="Maltose phosphorylase, domain 3"/>
    <property type="match status" value="1"/>
</dbReference>
<evidence type="ECO:0000259" key="5">
    <source>
        <dbReference type="Pfam" id="PF21270"/>
    </source>
</evidence>
<dbReference type="InterPro" id="IPR052047">
    <property type="entry name" value="GH94_Enzymes"/>
</dbReference>
<evidence type="ECO:0000259" key="6">
    <source>
        <dbReference type="Pfam" id="PF21958"/>
    </source>
</evidence>
<feature type="domain" description="Glycoside phosphorylase super sandwich" evidence="4">
    <location>
        <begin position="271"/>
        <end position="519"/>
    </location>
</feature>
<dbReference type="GO" id="GO:0016757">
    <property type="term" value="F:glycosyltransferase activity"/>
    <property type="evidence" value="ECO:0007669"/>
    <property type="project" value="UniProtKB-KW"/>
</dbReference>
<evidence type="ECO:0000259" key="3">
    <source>
        <dbReference type="Pfam" id="PF17167"/>
    </source>
</evidence>